<dbReference type="AlphaFoldDB" id="A0A939D7K8"/>
<feature type="transmembrane region" description="Helical" evidence="1">
    <location>
        <begin position="7"/>
        <end position="25"/>
    </location>
</feature>
<accession>A0A939D7K8</accession>
<evidence type="ECO:0008006" key="4">
    <source>
        <dbReference type="Google" id="ProtNLM"/>
    </source>
</evidence>
<feature type="transmembrane region" description="Helical" evidence="1">
    <location>
        <begin position="169"/>
        <end position="187"/>
    </location>
</feature>
<dbReference type="RefSeq" id="WP_206581361.1">
    <property type="nucleotide sequence ID" value="NZ_JAFJZZ010000001.1"/>
</dbReference>
<dbReference type="EMBL" id="JAFJZZ010000001">
    <property type="protein sequence ID" value="MBN7772566.1"/>
    <property type="molecule type" value="Genomic_DNA"/>
</dbReference>
<feature type="transmembrane region" description="Helical" evidence="1">
    <location>
        <begin position="259"/>
        <end position="281"/>
    </location>
</feature>
<comment type="caution">
    <text evidence="2">The sequence shown here is derived from an EMBL/GenBank/DDBJ whole genome shotgun (WGS) entry which is preliminary data.</text>
</comment>
<feature type="transmembrane region" description="Helical" evidence="1">
    <location>
        <begin position="95"/>
        <end position="117"/>
    </location>
</feature>
<name>A0A939D7K8_CLOAM</name>
<keyword evidence="3" id="KW-1185">Reference proteome</keyword>
<evidence type="ECO:0000256" key="1">
    <source>
        <dbReference type="SAM" id="Phobius"/>
    </source>
</evidence>
<keyword evidence="1" id="KW-0472">Membrane</keyword>
<keyword evidence="1" id="KW-0812">Transmembrane</keyword>
<gene>
    <name evidence="2" type="ORF">JYB65_04255</name>
</gene>
<sequence>MWANNVLPAMLPFFICANFMNYIGITKYLKPSYFAFAMSALSGYPMGAKVIGDMGRRGYISKKECSRLISFCSTSGPAFIVGAVGAAMIGNNLAGGIIAVSHFGGALLNGVLFTFLLKFRDFKPNRNSQEHKIKAFKDYQAKSQRGSGHETENNYLDIFTEAIVSSFKSLGIILAYIVMFMMITDIMEYMGMFKMIHSIYMEGLLKGILEMTLGCASITSTMMIPLSYKIVGCSMLISFGGLSIIGQSMSMLAGTKISIWYLLLVKICHGAIAAGLAILLVKILF</sequence>
<feature type="transmembrane region" description="Helical" evidence="1">
    <location>
        <begin position="68"/>
        <end position="89"/>
    </location>
</feature>
<keyword evidence="1" id="KW-1133">Transmembrane helix</keyword>
<proteinExistence type="predicted"/>
<feature type="transmembrane region" description="Helical" evidence="1">
    <location>
        <begin position="31"/>
        <end position="47"/>
    </location>
</feature>
<protein>
    <recommendedName>
        <fullName evidence="4">Sporulation integral membrane protein YlbJ</fullName>
    </recommendedName>
</protein>
<evidence type="ECO:0000313" key="3">
    <source>
        <dbReference type="Proteomes" id="UP000664545"/>
    </source>
</evidence>
<dbReference type="Proteomes" id="UP000664545">
    <property type="component" value="Unassembled WGS sequence"/>
</dbReference>
<reference evidence="2" key="1">
    <citation type="submission" date="2021-02" db="EMBL/GenBank/DDBJ databases">
        <title>Abyssanaerobacter marinus gen.nov., sp., nov, anaerobic bacterium isolated from the Onnuri vent field of Indian Ocean and suggestion of Mogibacteriaceae fam. nov., and proposal of reclassification of ambiguous this family's genus member.</title>
        <authorList>
            <person name="Kim Y.J."/>
            <person name="Yang J.-A."/>
        </authorList>
    </citation>
    <scope>NUCLEOTIDE SEQUENCE</scope>
    <source>
        <strain evidence="2">DSM 2634</strain>
    </source>
</reference>
<feature type="transmembrane region" description="Helical" evidence="1">
    <location>
        <begin position="235"/>
        <end position="253"/>
    </location>
</feature>
<evidence type="ECO:0000313" key="2">
    <source>
        <dbReference type="EMBL" id="MBN7772566.1"/>
    </source>
</evidence>
<organism evidence="2 3">
    <name type="scientific">Clostridium aminobutyricum</name>
    <dbReference type="NCBI Taxonomy" id="33953"/>
    <lineage>
        <taxon>Bacteria</taxon>
        <taxon>Bacillati</taxon>
        <taxon>Bacillota</taxon>
        <taxon>Clostridia</taxon>
        <taxon>Eubacteriales</taxon>
        <taxon>Clostridiaceae</taxon>
        <taxon>Clostridium</taxon>
    </lineage>
</organism>